<reference evidence="1" key="1">
    <citation type="submission" date="2022-08" db="EMBL/GenBank/DDBJ databases">
        <title>The genomic sequence of strain Paenibacillus sp. SCIV0701.</title>
        <authorList>
            <person name="Zhao H."/>
        </authorList>
    </citation>
    <scope>NUCLEOTIDE SEQUENCE</scope>
    <source>
        <strain evidence="1">SCIV0701</strain>
    </source>
</reference>
<proteinExistence type="predicted"/>
<dbReference type="EMBL" id="JANIPJ010000026">
    <property type="protein sequence ID" value="MCR2807353.1"/>
    <property type="molecule type" value="Genomic_DNA"/>
</dbReference>
<evidence type="ECO:0000313" key="1">
    <source>
        <dbReference type="EMBL" id="MCR2807353.1"/>
    </source>
</evidence>
<gene>
    <name evidence="1" type="ORF">NQZ67_26045</name>
</gene>
<evidence type="ECO:0000313" key="2">
    <source>
        <dbReference type="Proteomes" id="UP001141950"/>
    </source>
</evidence>
<dbReference type="Proteomes" id="UP001141950">
    <property type="component" value="Unassembled WGS sequence"/>
</dbReference>
<accession>A0A9X2SD09</accession>
<comment type="caution">
    <text evidence="1">The sequence shown here is derived from an EMBL/GenBank/DDBJ whole genome shotgun (WGS) entry which is preliminary data.</text>
</comment>
<dbReference type="RefSeq" id="WP_257451761.1">
    <property type="nucleotide sequence ID" value="NZ_JANIPJ010000026.1"/>
</dbReference>
<keyword evidence="2" id="KW-1185">Reference proteome</keyword>
<dbReference type="AlphaFoldDB" id="A0A9X2SD09"/>
<protein>
    <submittedName>
        <fullName evidence="1">Uncharacterized protein</fullName>
    </submittedName>
</protein>
<name>A0A9X2SD09_9BACL</name>
<organism evidence="1 2">
    <name type="scientific">Paenibacillus soyae</name>
    <dbReference type="NCBI Taxonomy" id="2969249"/>
    <lineage>
        <taxon>Bacteria</taxon>
        <taxon>Bacillati</taxon>
        <taxon>Bacillota</taxon>
        <taxon>Bacilli</taxon>
        <taxon>Bacillales</taxon>
        <taxon>Paenibacillaceae</taxon>
        <taxon>Paenibacillus</taxon>
    </lineage>
</organism>
<sequence length="182" mass="20615">MAFTRRDGRAGLSPPAATYYNEIRSAIGRDNMVQVGPLVETPGGDFVVTLTVRGEIKAQALATLLVRRRMFGDARLTVRVRTAGGQLVTPITRTLTPQQIAELYRKAFATNERFSFVRVRRIFGTTFVYPVFRAQVVQFFNDDLSDYYGNYNSVAAFTFRSVLRRRISGTTIQFSTVRRQRA</sequence>